<dbReference type="InterPro" id="IPR036097">
    <property type="entry name" value="HisK_dim/P_sf"/>
</dbReference>
<evidence type="ECO:0000256" key="6">
    <source>
        <dbReference type="ARBA" id="ARBA00022729"/>
    </source>
</evidence>
<dbReference type="SUPFAM" id="SSF47384">
    <property type="entry name" value="Homodimeric domain of signal transducing histidine kinase"/>
    <property type="match status" value="1"/>
</dbReference>
<dbReference type="AlphaFoldDB" id="A0A840S6L1"/>
<feature type="transmembrane region" description="Helical" evidence="13">
    <location>
        <begin position="20"/>
        <end position="40"/>
    </location>
</feature>
<dbReference type="SMART" id="SM00448">
    <property type="entry name" value="REC"/>
    <property type="match status" value="1"/>
</dbReference>
<keyword evidence="9" id="KW-0843">Virulence</keyword>
<keyword evidence="7" id="KW-0418">Kinase</keyword>
<feature type="modified residue" description="4-aspartylphosphate" evidence="12">
    <location>
        <position position="667"/>
    </location>
</feature>
<dbReference type="CDD" id="cd06225">
    <property type="entry name" value="HAMP"/>
    <property type="match status" value="1"/>
</dbReference>
<reference evidence="19 20" key="1">
    <citation type="submission" date="2020-08" db="EMBL/GenBank/DDBJ databases">
        <title>Genomic Encyclopedia of Type Strains, Phase IV (KMG-IV): sequencing the most valuable type-strain genomes for metagenomic binning, comparative biology and taxonomic classification.</title>
        <authorList>
            <person name="Goeker M."/>
        </authorList>
    </citation>
    <scope>NUCLEOTIDE SEQUENCE [LARGE SCALE GENOMIC DNA]</scope>
    <source>
        <strain evidence="19 20">DSM 23958</strain>
    </source>
</reference>
<evidence type="ECO:0000256" key="8">
    <source>
        <dbReference type="ARBA" id="ARBA00023012"/>
    </source>
</evidence>
<dbReference type="InterPro" id="IPR004358">
    <property type="entry name" value="Sig_transdc_His_kin-like_C"/>
</dbReference>
<dbReference type="Gene3D" id="3.30.565.10">
    <property type="entry name" value="Histidine kinase-like ATPase, C-terminal domain"/>
    <property type="match status" value="1"/>
</dbReference>
<dbReference type="CDD" id="cd00130">
    <property type="entry name" value="PAS"/>
    <property type="match status" value="1"/>
</dbReference>
<evidence type="ECO:0000259" key="14">
    <source>
        <dbReference type="PROSITE" id="PS50109"/>
    </source>
</evidence>
<dbReference type="NCBIfam" id="TIGR00229">
    <property type="entry name" value="sensory_box"/>
    <property type="match status" value="1"/>
</dbReference>
<feature type="domain" description="PAS" evidence="16">
    <location>
        <begin position="256"/>
        <end position="306"/>
    </location>
</feature>
<keyword evidence="4 12" id="KW-0597">Phosphoprotein</keyword>
<evidence type="ECO:0000256" key="12">
    <source>
        <dbReference type="PROSITE-ProRule" id="PRU00169"/>
    </source>
</evidence>
<keyword evidence="13" id="KW-1133">Transmembrane helix</keyword>
<evidence type="ECO:0000259" key="18">
    <source>
        <dbReference type="PROSITE" id="PS50885"/>
    </source>
</evidence>
<dbReference type="Gene3D" id="1.10.287.130">
    <property type="match status" value="1"/>
</dbReference>
<keyword evidence="20" id="KW-1185">Reference proteome</keyword>
<dbReference type="InterPro" id="IPR032244">
    <property type="entry name" value="LapD_MoxY_N"/>
</dbReference>
<evidence type="ECO:0000313" key="20">
    <source>
        <dbReference type="Proteomes" id="UP000554837"/>
    </source>
</evidence>
<dbReference type="GO" id="GO:0016020">
    <property type="term" value="C:membrane"/>
    <property type="evidence" value="ECO:0007669"/>
    <property type="project" value="UniProtKB-SubCell"/>
</dbReference>
<dbReference type="Pfam" id="PF00512">
    <property type="entry name" value="HisKA"/>
    <property type="match status" value="1"/>
</dbReference>
<evidence type="ECO:0000256" key="9">
    <source>
        <dbReference type="ARBA" id="ARBA00023026"/>
    </source>
</evidence>
<dbReference type="SMART" id="SM00091">
    <property type="entry name" value="PAS"/>
    <property type="match status" value="1"/>
</dbReference>
<dbReference type="SMART" id="SM00304">
    <property type="entry name" value="HAMP"/>
    <property type="match status" value="1"/>
</dbReference>
<dbReference type="PROSITE" id="PS50885">
    <property type="entry name" value="HAMP"/>
    <property type="match status" value="1"/>
</dbReference>
<keyword evidence="8" id="KW-0902">Two-component regulatory system</keyword>
<evidence type="ECO:0000256" key="1">
    <source>
        <dbReference type="ARBA" id="ARBA00000085"/>
    </source>
</evidence>
<dbReference type="SUPFAM" id="SSF55874">
    <property type="entry name" value="ATPase domain of HSP90 chaperone/DNA topoisomerase II/histidine kinase"/>
    <property type="match status" value="1"/>
</dbReference>
<accession>A0A840S6L1</accession>
<dbReference type="GO" id="GO:0000155">
    <property type="term" value="F:phosphorelay sensor kinase activity"/>
    <property type="evidence" value="ECO:0007669"/>
    <property type="project" value="InterPro"/>
</dbReference>
<feature type="domain" description="PAC" evidence="17">
    <location>
        <begin position="308"/>
        <end position="360"/>
    </location>
</feature>
<name>A0A840S6L1_9BURK</name>
<evidence type="ECO:0000259" key="15">
    <source>
        <dbReference type="PROSITE" id="PS50110"/>
    </source>
</evidence>
<proteinExistence type="predicted"/>
<dbReference type="CDD" id="cd17546">
    <property type="entry name" value="REC_hyHK_CKI1_RcsC-like"/>
    <property type="match status" value="1"/>
</dbReference>
<dbReference type="InterPro" id="IPR035965">
    <property type="entry name" value="PAS-like_dom_sf"/>
</dbReference>
<dbReference type="PROSITE" id="PS50110">
    <property type="entry name" value="RESPONSE_REGULATORY"/>
    <property type="match status" value="1"/>
</dbReference>
<dbReference type="SMART" id="SM00388">
    <property type="entry name" value="HisKA"/>
    <property type="match status" value="1"/>
</dbReference>
<dbReference type="InterPro" id="IPR001789">
    <property type="entry name" value="Sig_transdc_resp-reg_receiver"/>
</dbReference>
<dbReference type="EMBL" id="JACHHO010000007">
    <property type="protein sequence ID" value="MBB5206075.1"/>
    <property type="molecule type" value="Genomic_DNA"/>
</dbReference>
<dbReference type="InterPro" id="IPR003661">
    <property type="entry name" value="HisK_dim/P_dom"/>
</dbReference>
<dbReference type="SUPFAM" id="SSF52172">
    <property type="entry name" value="CheY-like"/>
    <property type="match status" value="1"/>
</dbReference>
<dbReference type="PANTHER" id="PTHR45339:SF1">
    <property type="entry name" value="HYBRID SIGNAL TRANSDUCTION HISTIDINE KINASE J"/>
    <property type="match status" value="1"/>
</dbReference>
<dbReference type="InterPro" id="IPR005467">
    <property type="entry name" value="His_kinase_dom"/>
</dbReference>
<dbReference type="PRINTS" id="PR00344">
    <property type="entry name" value="BCTRLSENSOR"/>
</dbReference>
<dbReference type="InterPro" id="IPR000700">
    <property type="entry name" value="PAS-assoc_C"/>
</dbReference>
<evidence type="ECO:0000256" key="10">
    <source>
        <dbReference type="ARBA" id="ARBA00058004"/>
    </source>
</evidence>
<keyword evidence="6" id="KW-0732">Signal</keyword>
<dbReference type="Gene3D" id="3.30.450.20">
    <property type="entry name" value="PAS domain"/>
    <property type="match status" value="1"/>
</dbReference>
<feature type="domain" description="Response regulatory" evidence="15">
    <location>
        <begin position="618"/>
        <end position="735"/>
    </location>
</feature>
<evidence type="ECO:0000259" key="16">
    <source>
        <dbReference type="PROSITE" id="PS50112"/>
    </source>
</evidence>
<keyword evidence="5" id="KW-0808">Transferase</keyword>
<dbReference type="InterPro" id="IPR036890">
    <property type="entry name" value="HATPase_C_sf"/>
</dbReference>
<comment type="catalytic activity">
    <reaction evidence="1">
        <text>ATP + protein L-histidine = ADP + protein N-phospho-L-histidine.</text>
        <dbReference type="EC" id="2.7.13.3"/>
    </reaction>
</comment>
<dbReference type="InterPro" id="IPR003660">
    <property type="entry name" value="HAMP_dom"/>
</dbReference>
<dbReference type="Pfam" id="PF16448">
    <property type="entry name" value="LapD_MoxY_N"/>
    <property type="match status" value="1"/>
</dbReference>
<gene>
    <name evidence="19" type="ORF">HNQ51_003418</name>
</gene>
<dbReference type="InterPro" id="IPR003594">
    <property type="entry name" value="HATPase_dom"/>
</dbReference>
<dbReference type="SMART" id="SM00387">
    <property type="entry name" value="HATPase_c"/>
    <property type="match status" value="1"/>
</dbReference>
<dbReference type="RefSeq" id="WP_138856393.1">
    <property type="nucleotide sequence ID" value="NZ_CP040709.1"/>
</dbReference>
<evidence type="ECO:0000259" key="17">
    <source>
        <dbReference type="PROSITE" id="PS50113"/>
    </source>
</evidence>
<sequence length="739" mass="80782">MRLPNAPLHPAAWSLRLRLVVASSLALALTGALLVVALTWRGALTARDEMQERLHSQLRTVGSMVLDQAVVGDFTLIQRILDERVRDDDVFKLCWRAPQGMELQAQRPPEGEAVPAFFVAWLGLDDLSDRLSLSVGGVSYGSLEVRISAATAYENLWAGFVTGWQILLLALIVNGLAIHGLVAVGLRPLKALNEATRRFGEGEREVRLPEQGPAELQAALSSFNRTAGLVQQTLKDLEDQRRAIGNGALVVDLALDGRLLDASPSFFELLGYARSDLIGQPCSQVQCQPPDAAQQQLQFETMMRRGVWRDDLVVRAADGRELCLHHAMTPVLGEDGQPERFICIAFDVTEQRRAESQLAQAKLAAEAASQAKSRFLSTMSHEIRTPLNGVLGMAELLSYTPLLSDQKRFVQGIQSAGKALHELLSDILDLAQVEEERLQLEVLPFEPARLMDEVAVLFRPLAQARRNQFELDAQGLDSLWVAGDASRLRQVLSNLLGNANKFTEGGVVRLSVRAVTVQAEKVELHIAITDTGVGMSAEALGKLFERFGQAEASTHRRYGGSGLGLVICKHIVELMGSRIEVSSREGQGSCFEFRLNLVRLEPAAAPQPAAASISPGLRVLVAEDNLINQKVVARLLERLQATVVLVDDGAQALREVQQQSFDLVLMDCQMPELDGIEATRRIRALPAPFVQPPIVALTANAFAEDRRACLAAGMDDFLSKPVSGERLAELLARLPTLRP</sequence>
<evidence type="ECO:0000256" key="13">
    <source>
        <dbReference type="SAM" id="Phobius"/>
    </source>
</evidence>
<evidence type="ECO:0000256" key="2">
    <source>
        <dbReference type="ARBA" id="ARBA00004370"/>
    </source>
</evidence>
<dbReference type="SUPFAM" id="SSF55785">
    <property type="entry name" value="PYP-like sensor domain (PAS domain)"/>
    <property type="match status" value="1"/>
</dbReference>
<dbReference type="Pfam" id="PF00672">
    <property type="entry name" value="HAMP"/>
    <property type="match status" value="1"/>
</dbReference>
<feature type="transmembrane region" description="Helical" evidence="13">
    <location>
        <begin position="166"/>
        <end position="186"/>
    </location>
</feature>
<dbReference type="PROSITE" id="PS50109">
    <property type="entry name" value="HIS_KIN"/>
    <property type="match status" value="1"/>
</dbReference>
<dbReference type="CDD" id="cd00082">
    <property type="entry name" value="HisKA"/>
    <property type="match status" value="1"/>
</dbReference>
<protein>
    <recommendedName>
        <fullName evidence="11">Virulence sensor protein BvgS</fullName>
        <ecNumber evidence="3">2.7.13.3</ecNumber>
    </recommendedName>
</protein>
<dbReference type="Pfam" id="PF00072">
    <property type="entry name" value="Response_reg"/>
    <property type="match status" value="1"/>
</dbReference>
<dbReference type="PROSITE" id="PS50112">
    <property type="entry name" value="PAS"/>
    <property type="match status" value="1"/>
</dbReference>
<dbReference type="Proteomes" id="UP000554837">
    <property type="component" value="Unassembled WGS sequence"/>
</dbReference>
<dbReference type="Pfam" id="PF13426">
    <property type="entry name" value="PAS_9"/>
    <property type="match status" value="1"/>
</dbReference>
<comment type="subcellular location">
    <subcellularLocation>
        <location evidence="2">Membrane</location>
    </subcellularLocation>
</comment>
<feature type="domain" description="HAMP" evidence="18">
    <location>
        <begin position="183"/>
        <end position="235"/>
    </location>
</feature>
<comment type="caution">
    <text evidence="19">The sequence shown here is derived from an EMBL/GenBank/DDBJ whole genome shotgun (WGS) entry which is preliminary data.</text>
</comment>
<evidence type="ECO:0000256" key="5">
    <source>
        <dbReference type="ARBA" id="ARBA00022679"/>
    </source>
</evidence>
<evidence type="ECO:0000313" key="19">
    <source>
        <dbReference type="EMBL" id="MBB5206075.1"/>
    </source>
</evidence>
<evidence type="ECO:0000256" key="3">
    <source>
        <dbReference type="ARBA" id="ARBA00012438"/>
    </source>
</evidence>
<dbReference type="Pfam" id="PF02518">
    <property type="entry name" value="HATPase_c"/>
    <property type="match status" value="1"/>
</dbReference>
<dbReference type="InterPro" id="IPR000014">
    <property type="entry name" value="PAS"/>
</dbReference>
<evidence type="ECO:0000256" key="4">
    <source>
        <dbReference type="ARBA" id="ARBA00022553"/>
    </source>
</evidence>
<comment type="function">
    <text evidence="10">Member of the two-component regulatory system BvgS/BvgA. Phosphorylates BvgA via a four-step phosphorelay in response to environmental signals.</text>
</comment>
<dbReference type="PROSITE" id="PS50113">
    <property type="entry name" value="PAC"/>
    <property type="match status" value="1"/>
</dbReference>
<dbReference type="InterPro" id="IPR011006">
    <property type="entry name" value="CheY-like_superfamily"/>
</dbReference>
<dbReference type="PANTHER" id="PTHR45339">
    <property type="entry name" value="HYBRID SIGNAL TRANSDUCTION HISTIDINE KINASE J"/>
    <property type="match status" value="1"/>
</dbReference>
<dbReference type="OrthoDB" id="8577169at2"/>
<keyword evidence="13" id="KW-0472">Membrane</keyword>
<keyword evidence="13" id="KW-0812">Transmembrane</keyword>
<organism evidence="19 20">
    <name type="scientific">Inhella inkyongensis</name>
    <dbReference type="NCBI Taxonomy" id="392593"/>
    <lineage>
        <taxon>Bacteria</taxon>
        <taxon>Pseudomonadati</taxon>
        <taxon>Pseudomonadota</taxon>
        <taxon>Betaproteobacteria</taxon>
        <taxon>Burkholderiales</taxon>
        <taxon>Sphaerotilaceae</taxon>
        <taxon>Inhella</taxon>
    </lineage>
</organism>
<dbReference type="FunFam" id="3.30.565.10:FF:000010">
    <property type="entry name" value="Sensor histidine kinase RcsC"/>
    <property type="match status" value="1"/>
</dbReference>
<evidence type="ECO:0000256" key="7">
    <source>
        <dbReference type="ARBA" id="ARBA00022777"/>
    </source>
</evidence>
<dbReference type="CDD" id="cd16922">
    <property type="entry name" value="HATPase_EvgS-ArcB-TorS-like"/>
    <property type="match status" value="1"/>
</dbReference>
<dbReference type="EC" id="2.7.13.3" evidence="3"/>
<evidence type="ECO:0000256" key="11">
    <source>
        <dbReference type="ARBA" id="ARBA00070152"/>
    </source>
</evidence>
<dbReference type="Gene3D" id="3.40.50.2300">
    <property type="match status" value="1"/>
</dbReference>
<feature type="domain" description="Histidine kinase" evidence="14">
    <location>
        <begin position="378"/>
        <end position="599"/>
    </location>
</feature>